<sequence>MWVVTAPAVVMACSAGSLPLRARRPRSSEDATLPLLPGLIGLGRVASSLPYDFLSMILCRHCCGGGGAPDPVCCPAVFSSPSPLQDRSGTENSL</sequence>
<dbReference type="EMBL" id="JANPWB010000006">
    <property type="protein sequence ID" value="KAJ1174924.1"/>
    <property type="molecule type" value="Genomic_DNA"/>
</dbReference>
<organism evidence="1 2">
    <name type="scientific">Pleurodeles waltl</name>
    <name type="common">Iberian ribbed newt</name>
    <dbReference type="NCBI Taxonomy" id="8319"/>
    <lineage>
        <taxon>Eukaryota</taxon>
        <taxon>Metazoa</taxon>
        <taxon>Chordata</taxon>
        <taxon>Craniata</taxon>
        <taxon>Vertebrata</taxon>
        <taxon>Euteleostomi</taxon>
        <taxon>Amphibia</taxon>
        <taxon>Batrachia</taxon>
        <taxon>Caudata</taxon>
        <taxon>Salamandroidea</taxon>
        <taxon>Salamandridae</taxon>
        <taxon>Pleurodelinae</taxon>
        <taxon>Pleurodeles</taxon>
    </lineage>
</organism>
<name>A0AAV7TG15_PLEWA</name>
<accession>A0AAV7TG15</accession>
<evidence type="ECO:0008006" key="3">
    <source>
        <dbReference type="Google" id="ProtNLM"/>
    </source>
</evidence>
<evidence type="ECO:0000313" key="2">
    <source>
        <dbReference type="Proteomes" id="UP001066276"/>
    </source>
</evidence>
<dbReference type="AlphaFoldDB" id="A0AAV7TG15"/>
<comment type="caution">
    <text evidence="1">The sequence shown here is derived from an EMBL/GenBank/DDBJ whole genome shotgun (WGS) entry which is preliminary data.</text>
</comment>
<dbReference type="Proteomes" id="UP001066276">
    <property type="component" value="Chromosome 3_2"/>
</dbReference>
<reference evidence="1" key="1">
    <citation type="journal article" date="2022" name="bioRxiv">
        <title>Sequencing and chromosome-scale assembly of the giantPleurodeles waltlgenome.</title>
        <authorList>
            <person name="Brown T."/>
            <person name="Elewa A."/>
            <person name="Iarovenko S."/>
            <person name="Subramanian E."/>
            <person name="Araus A.J."/>
            <person name="Petzold A."/>
            <person name="Susuki M."/>
            <person name="Suzuki K.-i.T."/>
            <person name="Hayashi T."/>
            <person name="Toyoda A."/>
            <person name="Oliveira C."/>
            <person name="Osipova E."/>
            <person name="Leigh N.D."/>
            <person name="Simon A."/>
            <person name="Yun M.H."/>
        </authorList>
    </citation>
    <scope>NUCLEOTIDE SEQUENCE</scope>
    <source>
        <strain evidence="1">20211129_DDA</strain>
        <tissue evidence="1">Liver</tissue>
    </source>
</reference>
<proteinExistence type="predicted"/>
<protein>
    <recommendedName>
        <fullName evidence="3">Secreted protein</fullName>
    </recommendedName>
</protein>
<gene>
    <name evidence="1" type="ORF">NDU88_000215</name>
</gene>
<keyword evidence="2" id="KW-1185">Reference proteome</keyword>
<evidence type="ECO:0000313" key="1">
    <source>
        <dbReference type="EMBL" id="KAJ1174924.1"/>
    </source>
</evidence>